<feature type="binding site" evidence="8">
    <location>
        <begin position="118"/>
        <end position="121"/>
    </location>
    <ligand>
        <name>GTP</name>
        <dbReference type="ChEBI" id="CHEBI:37565"/>
        <label>1</label>
    </ligand>
</feature>
<comment type="subunit">
    <text evidence="8">Associates with the 50S ribosomal subunit.</text>
</comment>
<dbReference type="InterPro" id="IPR027417">
    <property type="entry name" value="P-loop_NTPase"/>
</dbReference>
<feature type="binding site" evidence="8">
    <location>
        <begin position="184"/>
        <end position="191"/>
    </location>
    <ligand>
        <name>GTP</name>
        <dbReference type="ChEBI" id="CHEBI:37565"/>
        <label>2</label>
    </ligand>
</feature>
<dbReference type="InterPro" id="IPR031166">
    <property type="entry name" value="G_ENGA"/>
</dbReference>
<evidence type="ECO:0000256" key="11">
    <source>
        <dbReference type="SAM" id="MobiDB-lite"/>
    </source>
</evidence>
<feature type="region of interest" description="Disordered" evidence="11">
    <location>
        <begin position="447"/>
        <end position="471"/>
    </location>
</feature>
<feature type="binding site" evidence="8">
    <location>
        <begin position="56"/>
        <end position="60"/>
    </location>
    <ligand>
        <name>GTP</name>
        <dbReference type="ChEBI" id="CHEBI:37565"/>
        <label>1</label>
    </ligand>
</feature>
<evidence type="ECO:0000256" key="4">
    <source>
        <dbReference type="ARBA" id="ARBA00022737"/>
    </source>
</evidence>
<feature type="binding site" evidence="8">
    <location>
        <begin position="296"/>
        <end position="299"/>
    </location>
    <ligand>
        <name>GTP</name>
        <dbReference type="ChEBI" id="CHEBI:37565"/>
        <label>2</label>
    </ligand>
</feature>
<evidence type="ECO:0000256" key="2">
    <source>
        <dbReference type="ARBA" id="ARBA00020953"/>
    </source>
</evidence>
<gene>
    <name evidence="8 13" type="primary">der</name>
    <name evidence="13" type="ORF">F0M18_02805</name>
</gene>
<dbReference type="GO" id="GO:0005525">
    <property type="term" value="F:GTP binding"/>
    <property type="evidence" value="ECO:0007669"/>
    <property type="project" value="UniProtKB-UniRule"/>
</dbReference>
<organism evidence="13 14">
    <name type="scientific">Pseudohalioglobus sediminis</name>
    <dbReference type="NCBI Taxonomy" id="2606449"/>
    <lineage>
        <taxon>Bacteria</taxon>
        <taxon>Pseudomonadati</taxon>
        <taxon>Pseudomonadota</taxon>
        <taxon>Gammaproteobacteria</taxon>
        <taxon>Cellvibrionales</taxon>
        <taxon>Halieaceae</taxon>
        <taxon>Pseudohalioglobus</taxon>
    </lineage>
</organism>
<dbReference type="PROSITE" id="PS51712">
    <property type="entry name" value="G_ENGA"/>
    <property type="match status" value="2"/>
</dbReference>
<evidence type="ECO:0000256" key="7">
    <source>
        <dbReference type="ARBA" id="ARBA00032345"/>
    </source>
</evidence>
<dbReference type="PIRSF" id="PIRSF006485">
    <property type="entry name" value="GTP-binding_EngA"/>
    <property type="match status" value="1"/>
</dbReference>
<dbReference type="InterPro" id="IPR015946">
    <property type="entry name" value="KH_dom-like_a/b"/>
</dbReference>
<evidence type="ECO:0000256" key="6">
    <source>
        <dbReference type="ARBA" id="ARBA00023134"/>
    </source>
</evidence>
<feature type="binding site" evidence="8">
    <location>
        <begin position="9"/>
        <end position="16"/>
    </location>
    <ligand>
        <name>GTP</name>
        <dbReference type="ChEBI" id="CHEBI:37565"/>
        <label>1</label>
    </ligand>
</feature>
<evidence type="ECO:0000256" key="5">
    <source>
        <dbReference type="ARBA" id="ARBA00022741"/>
    </source>
</evidence>
<dbReference type="EMBL" id="VTUX01000001">
    <property type="protein sequence ID" value="KAA1194377.1"/>
    <property type="molecule type" value="Genomic_DNA"/>
</dbReference>
<evidence type="ECO:0000256" key="9">
    <source>
        <dbReference type="PROSITE-ProRule" id="PRU01049"/>
    </source>
</evidence>
<dbReference type="RefSeq" id="WP_149609846.1">
    <property type="nucleotide sequence ID" value="NZ_VTUX01000001.1"/>
</dbReference>
<accession>A0A5B0X7C9</accession>
<comment type="function">
    <text evidence="8 10">GTPase that plays an essential role in the late steps of ribosome biogenesis.</text>
</comment>
<evidence type="ECO:0000313" key="13">
    <source>
        <dbReference type="EMBL" id="KAA1194377.1"/>
    </source>
</evidence>
<dbReference type="SMART" id="SM00382">
    <property type="entry name" value="AAA"/>
    <property type="match status" value="2"/>
</dbReference>
<keyword evidence="3 8" id="KW-0690">Ribosome biogenesis</keyword>
<dbReference type="CDD" id="cd01895">
    <property type="entry name" value="EngA2"/>
    <property type="match status" value="1"/>
</dbReference>
<dbReference type="CDD" id="cd01894">
    <property type="entry name" value="EngA1"/>
    <property type="match status" value="1"/>
</dbReference>
<dbReference type="HAMAP" id="MF_00195">
    <property type="entry name" value="GTPase_Der"/>
    <property type="match status" value="1"/>
</dbReference>
<feature type="domain" description="EngA-type G" evidence="12">
    <location>
        <begin position="178"/>
        <end position="351"/>
    </location>
</feature>
<dbReference type="NCBIfam" id="TIGR03594">
    <property type="entry name" value="GTPase_EngA"/>
    <property type="match status" value="1"/>
</dbReference>
<dbReference type="Gene3D" id="3.40.50.300">
    <property type="entry name" value="P-loop containing nucleotide triphosphate hydrolases"/>
    <property type="match status" value="2"/>
</dbReference>
<keyword evidence="5 8" id="KW-0547">Nucleotide-binding</keyword>
<dbReference type="PANTHER" id="PTHR43834">
    <property type="entry name" value="GTPASE DER"/>
    <property type="match status" value="1"/>
</dbReference>
<comment type="caution">
    <text evidence="13">The sequence shown here is derived from an EMBL/GenBank/DDBJ whole genome shotgun (WGS) entry which is preliminary data.</text>
</comment>
<feature type="domain" description="EngA-type G" evidence="12">
    <location>
        <begin position="3"/>
        <end position="166"/>
    </location>
</feature>
<evidence type="ECO:0000259" key="12">
    <source>
        <dbReference type="PROSITE" id="PS51712"/>
    </source>
</evidence>
<name>A0A5B0X7C9_9GAMM</name>
<dbReference type="FunFam" id="3.40.50.300:FF:000040">
    <property type="entry name" value="GTPase Der"/>
    <property type="match status" value="1"/>
</dbReference>
<keyword evidence="14" id="KW-1185">Reference proteome</keyword>
<feature type="binding site" evidence="8">
    <location>
        <begin position="231"/>
        <end position="235"/>
    </location>
    <ligand>
        <name>GTP</name>
        <dbReference type="ChEBI" id="CHEBI:37565"/>
        <label>2</label>
    </ligand>
</feature>
<dbReference type="Pfam" id="PF14714">
    <property type="entry name" value="KH_dom-like"/>
    <property type="match status" value="1"/>
</dbReference>
<evidence type="ECO:0000256" key="3">
    <source>
        <dbReference type="ARBA" id="ARBA00022517"/>
    </source>
</evidence>
<dbReference type="Pfam" id="PF01926">
    <property type="entry name" value="MMR_HSR1"/>
    <property type="match status" value="2"/>
</dbReference>
<keyword evidence="6 8" id="KW-0342">GTP-binding</keyword>
<proteinExistence type="inferred from homology"/>
<comment type="similarity">
    <text evidence="1 8 9 10">Belongs to the TRAFAC class TrmE-Era-EngA-EngB-Septin-like GTPase superfamily. EngA (Der) GTPase family.</text>
</comment>
<dbReference type="Proteomes" id="UP000323708">
    <property type="component" value="Unassembled WGS sequence"/>
</dbReference>
<dbReference type="PRINTS" id="PR00326">
    <property type="entry name" value="GTP1OBG"/>
</dbReference>
<dbReference type="PANTHER" id="PTHR43834:SF6">
    <property type="entry name" value="GTPASE DER"/>
    <property type="match status" value="1"/>
</dbReference>
<feature type="compositionally biased region" description="Basic residues" evidence="11">
    <location>
        <begin position="451"/>
        <end position="471"/>
    </location>
</feature>
<dbReference type="FunFam" id="3.30.300.20:FF:000004">
    <property type="entry name" value="GTPase Der"/>
    <property type="match status" value="1"/>
</dbReference>
<dbReference type="InterPro" id="IPR006073">
    <property type="entry name" value="GTP-bd"/>
</dbReference>
<evidence type="ECO:0000256" key="8">
    <source>
        <dbReference type="HAMAP-Rule" id="MF_00195"/>
    </source>
</evidence>
<dbReference type="InterPro" id="IPR032859">
    <property type="entry name" value="KH_dom-like"/>
</dbReference>
<sequence length="471" mass="52288">MIPVIALVGRPNVGKSTLFNQLTRSRDALVANFPGLTRDRKYGEARLGDRPFVVIDTGGISGDEHGIDSEMAEQSLVAIEEADAVLFMVDAREGLNAADQALARHLRQSNKSFHLVVNKIDGLDADVAVSDFYALGVESMHAIAASHGRGVRAMITEVLQPFPAEASSEADDAFPNSTRVAIVGRPNVGKSTLVNRLLGEDRVVVYDQPGTTRDSIYIDFQRGERDYTLIDTAGVRRRKNVKQVVEKFSIVKTLKAVDDAHVVVLVMDAHEGIVDQDMHLLGHCIEAGRGLVLAVNKWDGVEPDQRDWIKNELGRRLAFADYADIHFISALHGTGVGHLYKSIDAAFESATRKLSTNALTRILEGAVFDHSPPMINGRRIKLRYAHAGGQNPPLIVIHGNQTGKVPNSYARYLEKVYRRELKLVGTPVRIEFRTAENPYADKRNKLTQRQVQRKRRMMAHVKKAKNKKKKK</sequence>
<dbReference type="FunFam" id="3.40.50.300:FF:000057">
    <property type="entry name" value="GTPase Der"/>
    <property type="match status" value="1"/>
</dbReference>
<dbReference type="NCBIfam" id="TIGR00231">
    <property type="entry name" value="small_GTP"/>
    <property type="match status" value="2"/>
</dbReference>
<reference evidence="13 14" key="1">
    <citation type="submission" date="2019-09" db="EMBL/GenBank/DDBJ databases">
        <authorList>
            <person name="Chen X.-Y."/>
        </authorList>
    </citation>
    <scope>NUCLEOTIDE SEQUENCE [LARGE SCALE GENOMIC DNA]</scope>
    <source>
        <strain evidence="13 14">NY5</strain>
    </source>
</reference>
<evidence type="ECO:0000313" key="14">
    <source>
        <dbReference type="Proteomes" id="UP000323708"/>
    </source>
</evidence>
<dbReference type="AlphaFoldDB" id="A0A5B0X7C9"/>
<dbReference type="GO" id="GO:0043022">
    <property type="term" value="F:ribosome binding"/>
    <property type="evidence" value="ECO:0007669"/>
    <property type="project" value="TreeGrafter"/>
</dbReference>
<evidence type="ECO:0000256" key="10">
    <source>
        <dbReference type="RuleBase" id="RU004481"/>
    </source>
</evidence>
<dbReference type="InterPro" id="IPR005225">
    <property type="entry name" value="Small_GTP-bd"/>
</dbReference>
<dbReference type="GO" id="GO:0042254">
    <property type="term" value="P:ribosome biogenesis"/>
    <property type="evidence" value="ECO:0007669"/>
    <property type="project" value="UniProtKB-KW"/>
</dbReference>
<keyword evidence="4 10" id="KW-0677">Repeat</keyword>
<dbReference type="InterPro" id="IPR016484">
    <property type="entry name" value="GTPase_Der"/>
</dbReference>
<dbReference type="SUPFAM" id="SSF52540">
    <property type="entry name" value="P-loop containing nucleoside triphosphate hydrolases"/>
    <property type="match status" value="2"/>
</dbReference>
<dbReference type="InterPro" id="IPR003593">
    <property type="entry name" value="AAA+_ATPase"/>
</dbReference>
<dbReference type="Gene3D" id="3.30.300.20">
    <property type="match status" value="1"/>
</dbReference>
<evidence type="ECO:0000256" key="1">
    <source>
        <dbReference type="ARBA" id="ARBA00008279"/>
    </source>
</evidence>
<protein>
    <recommendedName>
        <fullName evidence="2 8">GTPase Der</fullName>
    </recommendedName>
    <alternativeName>
        <fullName evidence="7 8">GTP-binding protein EngA</fullName>
    </alternativeName>
</protein>